<dbReference type="InterPro" id="IPR014937">
    <property type="entry name" value="DUF1810"/>
</dbReference>
<reference evidence="1 2" key="1">
    <citation type="submission" date="2023-01" db="EMBL/GenBank/DDBJ databases">
        <title>Novel diversity within Roseofilum (Cyanobacteria; Desertifilaceae) from marine benthic mats with descriptions of four novel species.</title>
        <authorList>
            <person name="Wang Y."/>
            <person name="Berthold D.E."/>
            <person name="Hu J."/>
            <person name="Lefler F.W."/>
            <person name="Laughinghouse H.D. IV."/>
        </authorList>
    </citation>
    <scope>NUCLEOTIDE SEQUENCE [LARGE SCALE GENOMIC DNA]</scope>
    <source>
        <strain evidence="1 2">BLCC-M154</strain>
    </source>
</reference>
<sequence>MNSDPYNLKRFLDAQATIYEKVLAELSSGQKKSHWMWYIFPQYQGLGLSMMSKKYAIQSLEEARAYLEHPVLGDRLLECTTTVLGITGRSAYEIFGSPDDLKLRSCATLFAVVSPPDSVFVQLLEQFYNGQRDTKTLEWLGFEHL</sequence>
<dbReference type="EMBL" id="JAQOSP010000133">
    <property type="protein sequence ID" value="MDJ1171874.1"/>
    <property type="molecule type" value="Genomic_DNA"/>
</dbReference>
<organism evidence="1 2">
    <name type="scientific">Roseofilum acuticapitatum BLCC-M154</name>
    <dbReference type="NCBI Taxonomy" id="3022444"/>
    <lineage>
        <taxon>Bacteria</taxon>
        <taxon>Bacillati</taxon>
        <taxon>Cyanobacteriota</taxon>
        <taxon>Cyanophyceae</taxon>
        <taxon>Desertifilales</taxon>
        <taxon>Desertifilaceae</taxon>
        <taxon>Roseofilum</taxon>
        <taxon>Roseofilum acuticapitatum</taxon>
    </lineage>
</organism>
<dbReference type="Proteomes" id="UP001235303">
    <property type="component" value="Unassembled WGS sequence"/>
</dbReference>
<evidence type="ECO:0000313" key="1">
    <source>
        <dbReference type="EMBL" id="MDJ1171874.1"/>
    </source>
</evidence>
<dbReference type="RefSeq" id="WP_283755628.1">
    <property type="nucleotide sequence ID" value="NZ_JAQOSP010000133.1"/>
</dbReference>
<accession>A0ABT7AZP0</accession>
<dbReference type="PIRSF" id="PIRSF008546">
    <property type="entry name" value="UCP008546"/>
    <property type="match status" value="1"/>
</dbReference>
<name>A0ABT7AZP0_9CYAN</name>
<dbReference type="InterPro" id="IPR036287">
    <property type="entry name" value="Rv1873-like_sf"/>
</dbReference>
<keyword evidence="2" id="KW-1185">Reference proteome</keyword>
<comment type="caution">
    <text evidence="1">The sequence shown here is derived from an EMBL/GenBank/DDBJ whole genome shotgun (WGS) entry which is preliminary data.</text>
</comment>
<dbReference type="Gene3D" id="1.25.40.380">
    <property type="entry name" value="Protein of unknown function DUF1810"/>
    <property type="match status" value="1"/>
</dbReference>
<gene>
    <name evidence="1" type="ORF">PMG71_20810</name>
</gene>
<dbReference type="Pfam" id="PF08837">
    <property type="entry name" value="DUF1810"/>
    <property type="match status" value="1"/>
</dbReference>
<dbReference type="SUPFAM" id="SSF140736">
    <property type="entry name" value="Rv1873-like"/>
    <property type="match status" value="1"/>
</dbReference>
<evidence type="ECO:0000313" key="2">
    <source>
        <dbReference type="Proteomes" id="UP001235303"/>
    </source>
</evidence>
<protein>
    <submittedName>
        <fullName evidence="1">DUF1810 domain-containing protein</fullName>
    </submittedName>
</protein>
<proteinExistence type="predicted"/>